<dbReference type="Proteomes" id="UP000663842">
    <property type="component" value="Unassembled WGS sequence"/>
</dbReference>
<comment type="caution">
    <text evidence="4">The sequence shown here is derived from an EMBL/GenBank/DDBJ whole genome shotgun (WGS) entry which is preliminary data.</text>
</comment>
<dbReference type="EMBL" id="CAJOBH010001064">
    <property type="protein sequence ID" value="CAF3833610.1"/>
    <property type="molecule type" value="Genomic_DNA"/>
</dbReference>
<evidence type="ECO:0000313" key="2">
    <source>
        <dbReference type="EMBL" id="CAF3791112.1"/>
    </source>
</evidence>
<dbReference type="EMBL" id="CAJOBI010000075">
    <property type="protein sequence ID" value="CAF3791112.1"/>
    <property type="molecule type" value="Genomic_DNA"/>
</dbReference>
<evidence type="ECO:0000313" key="1">
    <source>
        <dbReference type="EMBL" id="CAF3790820.1"/>
    </source>
</evidence>
<proteinExistence type="predicted"/>
<name>A0A819GZT4_9BILA</name>
<dbReference type="EMBL" id="CAJOBJ010000064">
    <property type="protein sequence ID" value="CAF3790820.1"/>
    <property type="molecule type" value="Genomic_DNA"/>
</dbReference>
<dbReference type="EMBL" id="CAJOBF010000912">
    <property type="protein sequence ID" value="CAF3887730.1"/>
    <property type="molecule type" value="Genomic_DNA"/>
</dbReference>
<dbReference type="Proteomes" id="UP000681967">
    <property type="component" value="Unassembled WGS sequence"/>
</dbReference>
<dbReference type="AlphaFoldDB" id="A0A819GZT4"/>
<dbReference type="Proteomes" id="UP000681720">
    <property type="component" value="Unassembled WGS sequence"/>
</dbReference>
<dbReference type="Proteomes" id="UP000676336">
    <property type="component" value="Unassembled WGS sequence"/>
</dbReference>
<reference evidence="4" key="1">
    <citation type="submission" date="2021-02" db="EMBL/GenBank/DDBJ databases">
        <authorList>
            <person name="Nowell W R."/>
        </authorList>
    </citation>
    <scope>NUCLEOTIDE SEQUENCE</scope>
</reference>
<sequence>MSNLEKLGLYLTVFVDEIFIDENHLQKNILNHMPLLNQFKIDTCSNEFFIRIPQSFPFMEKLSVTDCHPQNKKQSYKSMNGNHNPSIVKYFYLSQADIE</sequence>
<evidence type="ECO:0000313" key="4">
    <source>
        <dbReference type="EMBL" id="CAF3887730.1"/>
    </source>
</evidence>
<protein>
    <submittedName>
        <fullName evidence="4">Uncharacterized protein</fullName>
    </submittedName>
</protein>
<accession>A0A819GZT4</accession>
<evidence type="ECO:0000313" key="3">
    <source>
        <dbReference type="EMBL" id="CAF3833610.1"/>
    </source>
</evidence>
<evidence type="ECO:0000313" key="5">
    <source>
        <dbReference type="Proteomes" id="UP000663842"/>
    </source>
</evidence>
<organism evidence="4 5">
    <name type="scientific">Rotaria magnacalcarata</name>
    <dbReference type="NCBI Taxonomy" id="392030"/>
    <lineage>
        <taxon>Eukaryota</taxon>
        <taxon>Metazoa</taxon>
        <taxon>Spiralia</taxon>
        <taxon>Gnathifera</taxon>
        <taxon>Rotifera</taxon>
        <taxon>Eurotatoria</taxon>
        <taxon>Bdelloidea</taxon>
        <taxon>Philodinida</taxon>
        <taxon>Philodinidae</taxon>
        <taxon>Rotaria</taxon>
    </lineage>
</organism>
<gene>
    <name evidence="3" type="ORF">BYL167_LOCUS4852</name>
    <name evidence="1" type="ORF">GIL414_LOCUS537</name>
    <name evidence="2" type="ORF">SMN809_LOCUS636</name>
    <name evidence="4" type="ORF">UXM345_LOCUS9826</name>
</gene>